<evidence type="ECO:0000313" key="2">
    <source>
        <dbReference type="EMBL" id="KAF2101524.1"/>
    </source>
</evidence>
<feature type="compositionally biased region" description="Gly residues" evidence="1">
    <location>
        <begin position="187"/>
        <end position="196"/>
    </location>
</feature>
<proteinExistence type="predicted"/>
<feature type="region of interest" description="Disordered" evidence="1">
    <location>
        <begin position="137"/>
        <end position="196"/>
    </location>
</feature>
<sequence length="196" mass="20559">MSALAPPDYDDLPYTPNTRSEVEAAFASNTLTQTASAGQAPPYKFQDPSSPVTGRPSLQSRSSNNYIDATTTAATKSTASPPATLAPRPKGIPMPVSPSAEDLAAQNAAAEAAFLAEQAAAKRSSVDMKSDSIARVLSPESGNEVKAGSPRMLKVHGRQQSWNKEDMKRMMQEPLMKEDGGPIQGYSGKGGGVTGF</sequence>
<dbReference type="Proteomes" id="UP000799772">
    <property type="component" value="Unassembled WGS sequence"/>
</dbReference>
<evidence type="ECO:0000313" key="3">
    <source>
        <dbReference type="Proteomes" id="UP000799772"/>
    </source>
</evidence>
<reference evidence="2" key="1">
    <citation type="journal article" date="2020" name="Stud. Mycol.">
        <title>101 Dothideomycetes genomes: a test case for predicting lifestyles and emergence of pathogens.</title>
        <authorList>
            <person name="Haridas S."/>
            <person name="Albert R."/>
            <person name="Binder M."/>
            <person name="Bloem J."/>
            <person name="Labutti K."/>
            <person name="Salamov A."/>
            <person name="Andreopoulos B."/>
            <person name="Baker S."/>
            <person name="Barry K."/>
            <person name="Bills G."/>
            <person name="Bluhm B."/>
            <person name="Cannon C."/>
            <person name="Castanera R."/>
            <person name="Culley D."/>
            <person name="Daum C."/>
            <person name="Ezra D."/>
            <person name="Gonzalez J."/>
            <person name="Henrissat B."/>
            <person name="Kuo A."/>
            <person name="Liang C."/>
            <person name="Lipzen A."/>
            <person name="Lutzoni F."/>
            <person name="Magnuson J."/>
            <person name="Mondo S."/>
            <person name="Nolan M."/>
            <person name="Ohm R."/>
            <person name="Pangilinan J."/>
            <person name="Park H.-J."/>
            <person name="Ramirez L."/>
            <person name="Alfaro M."/>
            <person name="Sun H."/>
            <person name="Tritt A."/>
            <person name="Yoshinaga Y."/>
            <person name="Zwiers L.-H."/>
            <person name="Turgeon B."/>
            <person name="Goodwin S."/>
            <person name="Spatafora J."/>
            <person name="Crous P."/>
            <person name="Grigoriev I."/>
        </authorList>
    </citation>
    <scope>NUCLEOTIDE SEQUENCE</scope>
    <source>
        <strain evidence="2">CBS 133067</strain>
    </source>
</reference>
<feature type="region of interest" description="Disordered" evidence="1">
    <location>
        <begin position="25"/>
        <end position="100"/>
    </location>
</feature>
<feature type="compositionally biased region" description="Basic and acidic residues" evidence="1">
    <location>
        <begin position="163"/>
        <end position="180"/>
    </location>
</feature>
<name>A0A9P4ILB8_9PEZI</name>
<feature type="compositionally biased region" description="Polar residues" evidence="1">
    <location>
        <begin position="47"/>
        <end position="68"/>
    </location>
</feature>
<accession>A0A9P4ILB8</accession>
<organism evidence="2 3">
    <name type="scientific">Rhizodiscina lignyota</name>
    <dbReference type="NCBI Taxonomy" id="1504668"/>
    <lineage>
        <taxon>Eukaryota</taxon>
        <taxon>Fungi</taxon>
        <taxon>Dikarya</taxon>
        <taxon>Ascomycota</taxon>
        <taxon>Pezizomycotina</taxon>
        <taxon>Dothideomycetes</taxon>
        <taxon>Pleosporomycetidae</taxon>
        <taxon>Aulographales</taxon>
        <taxon>Rhizodiscinaceae</taxon>
        <taxon>Rhizodiscina</taxon>
    </lineage>
</organism>
<feature type="compositionally biased region" description="Low complexity" evidence="1">
    <location>
        <begin position="69"/>
        <end position="87"/>
    </location>
</feature>
<dbReference type="EMBL" id="ML978123">
    <property type="protein sequence ID" value="KAF2101524.1"/>
    <property type="molecule type" value="Genomic_DNA"/>
</dbReference>
<comment type="caution">
    <text evidence="2">The sequence shown here is derived from an EMBL/GenBank/DDBJ whole genome shotgun (WGS) entry which is preliminary data.</text>
</comment>
<dbReference type="AlphaFoldDB" id="A0A9P4ILB8"/>
<protein>
    <submittedName>
        <fullName evidence="2">Uncharacterized protein</fullName>
    </submittedName>
</protein>
<feature type="compositionally biased region" description="Polar residues" evidence="1">
    <location>
        <begin position="27"/>
        <end position="37"/>
    </location>
</feature>
<evidence type="ECO:0000256" key="1">
    <source>
        <dbReference type="SAM" id="MobiDB-lite"/>
    </source>
</evidence>
<keyword evidence="3" id="KW-1185">Reference proteome</keyword>
<gene>
    <name evidence="2" type="ORF">NA57DRAFT_72964</name>
</gene>